<keyword evidence="3" id="KW-1185">Reference proteome</keyword>
<evidence type="ECO:0008006" key="4">
    <source>
        <dbReference type="Google" id="ProtNLM"/>
    </source>
</evidence>
<keyword evidence="1" id="KW-0732">Signal</keyword>
<accession>A0ABP8CCU4</accession>
<name>A0ABP8CCU4_9FLAO</name>
<dbReference type="EMBL" id="BAABCA010000005">
    <property type="protein sequence ID" value="GAA4237715.1"/>
    <property type="molecule type" value="Genomic_DNA"/>
</dbReference>
<dbReference type="PROSITE" id="PS51257">
    <property type="entry name" value="PROKAR_LIPOPROTEIN"/>
    <property type="match status" value="1"/>
</dbReference>
<gene>
    <name evidence="2" type="ORF">GCM10022291_25390</name>
</gene>
<dbReference type="Proteomes" id="UP001501496">
    <property type="component" value="Unassembled WGS sequence"/>
</dbReference>
<evidence type="ECO:0000256" key="1">
    <source>
        <dbReference type="SAM" id="SignalP"/>
    </source>
</evidence>
<evidence type="ECO:0000313" key="2">
    <source>
        <dbReference type="EMBL" id="GAA4237715.1"/>
    </source>
</evidence>
<sequence length="164" mass="19481">MIKKAKYLLVCFIFLACTLNGQNYKTLKGKDTVYFYFDYSKQLEKRIMSINSVTKDTSYVHIYNENNPNKRIQRSFLLIKSRYVSFEDMDIDKQADIKTITRRFLRKNKAIVIYPKDLEGDKMKKVLDSRSLKIVVYIIDVAEKKKRKFVAHEVRLSDTPFIEI</sequence>
<protein>
    <recommendedName>
        <fullName evidence="4">Lipoprotein</fullName>
    </recommendedName>
</protein>
<feature type="signal peptide" evidence="1">
    <location>
        <begin position="1"/>
        <end position="21"/>
    </location>
</feature>
<evidence type="ECO:0000313" key="3">
    <source>
        <dbReference type="Proteomes" id="UP001501496"/>
    </source>
</evidence>
<dbReference type="RefSeq" id="WP_344788646.1">
    <property type="nucleotide sequence ID" value="NZ_BAABCA010000005.1"/>
</dbReference>
<comment type="caution">
    <text evidence="2">The sequence shown here is derived from an EMBL/GenBank/DDBJ whole genome shotgun (WGS) entry which is preliminary data.</text>
</comment>
<organism evidence="2 3">
    <name type="scientific">Postechiella marina</name>
    <dbReference type="NCBI Taxonomy" id="943941"/>
    <lineage>
        <taxon>Bacteria</taxon>
        <taxon>Pseudomonadati</taxon>
        <taxon>Bacteroidota</taxon>
        <taxon>Flavobacteriia</taxon>
        <taxon>Flavobacteriales</taxon>
        <taxon>Flavobacteriaceae</taxon>
        <taxon>Postechiella</taxon>
    </lineage>
</organism>
<feature type="chain" id="PRO_5045434237" description="Lipoprotein" evidence="1">
    <location>
        <begin position="22"/>
        <end position="164"/>
    </location>
</feature>
<proteinExistence type="predicted"/>
<reference evidence="3" key="1">
    <citation type="journal article" date="2019" name="Int. J. Syst. Evol. Microbiol.">
        <title>The Global Catalogue of Microorganisms (GCM) 10K type strain sequencing project: providing services to taxonomists for standard genome sequencing and annotation.</title>
        <authorList>
            <consortium name="The Broad Institute Genomics Platform"/>
            <consortium name="The Broad Institute Genome Sequencing Center for Infectious Disease"/>
            <person name="Wu L."/>
            <person name="Ma J."/>
        </authorList>
    </citation>
    <scope>NUCLEOTIDE SEQUENCE [LARGE SCALE GENOMIC DNA]</scope>
    <source>
        <strain evidence="3">JCM 17630</strain>
    </source>
</reference>